<accession>A0A223SCE5</accession>
<dbReference type="OrthoDB" id="3292949at2"/>
<name>A0A223SCE5_9ACTN</name>
<sequence length="139" mass="15478">MKQRSSKTKPLQIYVLDSEALSQAVRGDRRMLTRFKLAAQREVELVTSPMTLIEACDGKTTEGRWNWVLSRVRVVAIGKEEARAAHRLLADAQLHGHEHAIDAVLAVIARQLKGEVTILTSDVGDLEKLVPDTTLVRNV</sequence>
<dbReference type="KEGG" id="ngv:CDO52_25675"/>
<protein>
    <recommendedName>
        <fullName evidence="3">PIN domain-containing protein</fullName>
    </recommendedName>
</protein>
<reference evidence="1 2" key="1">
    <citation type="submission" date="2017-08" db="EMBL/GenBank/DDBJ databases">
        <title>The complete genome sequence of Nocardiopsis gilva YIM 90087.</title>
        <authorList>
            <person name="Yin M."/>
            <person name="Tang S."/>
        </authorList>
    </citation>
    <scope>NUCLEOTIDE SEQUENCE [LARGE SCALE GENOMIC DNA]</scope>
    <source>
        <strain evidence="1 2">YIM 90087</strain>
    </source>
</reference>
<dbReference type="Proteomes" id="UP000215005">
    <property type="component" value="Chromosome"/>
</dbReference>
<dbReference type="EMBL" id="CP022753">
    <property type="protein sequence ID" value="ASU85743.1"/>
    <property type="molecule type" value="Genomic_DNA"/>
</dbReference>
<evidence type="ECO:0008006" key="3">
    <source>
        <dbReference type="Google" id="ProtNLM"/>
    </source>
</evidence>
<evidence type="ECO:0000313" key="2">
    <source>
        <dbReference type="Proteomes" id="UP000215005"/>
    </source>
</evidence>
<proteinExistence type="predicted"/>
<dbReference type="RefSeq" id="WP_017618556.1">
    <property type="nucleotide sequence ID" value="NZ_ANBG01000171.1"/>
</dbReference>
<dbReference type="SUPFAM" id="SSF88723">
    <property type="entry name" value="PIN domain-like"/>
    <property type="match status" value="1"/>
</dbReference>
<evidence type="ECO:0000313" key="1">
    <source>
        <dbReference type="EMBL" id="ASU85743.1"/>
    </source>
</evidence>
<gene>
    <name evidence="1" type="ORF">CDO52_25675</name>
</gene>
<keyword evidence="2" id="KW-1185">Reference proteome</keyword>
<organism evidence="1 2">
    <name type="scientific">Nocardiopsis gilva YIM 90087</name>
    <dbReference type="NCBI Taxonomy" id="1235441"/>
    <lineage>
        <taxon>Bacteria</taxon>
        <taxon>Bacillati</taxon>
        <taxon>Actinomycetota</taxon>
        <taxon>Actinomycetes</taxon>
        <taxon>Streptosporangiales</taxon>
        <taxon>Nocardiopsidaceae</taxon>
        <taxon>Nocardiopsis</taxon>
    </lineage>
</organism>
<dbReference type="Gene3D" id="3.40.50.1010">
    <property type="entry name" value="5'-nuclease"/>
    <property type="match status" value="1"/>
</dbReference>
<dbReference type="InterPro" id="IPR029060">
    <property type="entry name" value="PIN-like_dom_sf"/>
</dbReference>
<dbReference type="AlphaFoldDB" id="A0A223SCE5"/>